<evidence type="ECO:0000256" key="1">
    <source>
        <dbReference type="ARBA" id="ARBA00022737"/>
    </source>
</evidence>
<accession>A0AAW2ZF83</accession>
<feature type="domain" description="EF-hand" evidence="3">
    <location>
        <begin position="101"/>
        <end position="136"/>
    </location>
</feature>
<protein>
    <submittedName>
        <fullName evidence="4">Calmodulin</fullName>
    </submittedName>
</protein>
<dbReference type="Pfam" id="PF00036">
    <property type="entry name" value="EF-hand_1"/>
    <property type="match status" value="1"/>
</dbReference>
<dbReference type="SUPFAM" id="SSF47473">
    <property type="entry name" value="EF-hand"/>
    <property type="match status" value="1"/>
</dbReference>
<reference evidence="4 5" key="1">
    <citation type="submission" date="2024-03" db="EMBL/GenBank/DDBJ databases">
        <title>The Acrasis kona genome and developmental transcriptomes reveal deep origins of eukaryotic multicellular pathways.</title>
        <authorList>
            <person name="Sheikh S."/>
            <person name="Fu C.-J."/>
            <person name="Brown M.W."/>
            <person name="Baldauf S.L."/>
        </authorList>
    </citation>
    <scope>NUCLEOTIDE SEQUENCE [LARGE SCALE GENOMIC DNA]</scope>
    <source>
        <strain evidence="4 5">ATCC MYA-3509</strain>
    </source>
</reference>
<dbReference type="AlphaFoldDB" id="A0AAW2ZF83"/>
<feature type="domain" description="EF-hand" evidence="3">
    <location>
        <begin position="137"/>
        <end position="172"/>
    </location>
</feature>
<feature type="domain" description="EF-hand" evidence="3">
    <location>
        <begin position="21"/>
        <end position="56"/>
    </location>
</feature>
<dbReference type="GO" id="GO:0016460">
    <property type="term" value="C:myosin II complex"/>
    <property type="evidence" value="ECO:0007669"/>
    <property type="project" value="TreeGrafter"/>
</dbReference>
<name>A0AAW2ZF83_9EUKA</name>
<keyword evidence="2" id="KW-0106">Calcium</keyword>
<comment type="caution">
    <text evidence="4">The sequence shown here is derived from an EMBL/GenBank/DDBJ whole genome shotgun (WGS) entry which is preliminary data.</text>
</comment>
<keyword evidence="1" id="KW-0677">Repeat</keyword>
<dbReference type="GO" id="GO:0005509">
    <property type="term" value="F:calcium ion binding"/>
    <property type="evidence" value="ECO:0007669"/>
    <property type="project" value="InterPro"/>
</dbReference>
<dbReference type="PROSITE" id="PS00018">
    <property type="entry name" value="EF_HAND_1"/>
    <property type="match status" value="3"/>
</dbReference>
<evidence type="ECO:0000256" key="2">
    <source>
        <dbReference type="ARBA" id="ARBA00022837"/>
    </source>
</evidence>
<dbReference type="SMART" id="SM00054">
    <property type="entry name" value="EFh"/>
    <property type="match status" value="3"/>
</dbReference>
<evidence type="ECO:0000313" key="5">
    <source>
        <dbReference type="Proteomes" id="UP001431209"/>
    </source>
</evidence>
<gene>
    <name evidence="4" type="ORF">AKO1_008750</name>
</gene>
<dbReference type="Pfam" id="PF13499">
    <property type="entry name" value="EF-hand_7"/>
    <property type="match status" value="1"/>
</dbReference>
<sequence>MSIQTSPRENKVITLNMLSPAQAIEMKDSFALFDQDGDGKITLEEFGVVLTNLGMNPSVSDLYGMVKEAKGTLGNEVEGEDPKIDLNTFVAIMAPKLYQFDSEDDLMAAFQTIDKDGSGYISTFELKSILSDIGDSFTDEQIDLMIQEADVNRDGKVCYDDFVATISKGISK</sequence>
<dbReference type="CDD" id="cd00051">
    <property type="entry name" value="EFh"/>
    <property type="match status" value="1"/>
</dbReference>
<dbReference type="PROSITE" id="PS50222">
    <property type="entry name" value="EF_HAND_2"/>
    <property type="match status" value="3"/>
</dbReference>
<dbReference type="InterPro" id="IPR050230">
    <property type="entry name" value="CALM/Myosin/TropC-like"/>
</dbReference>
<dbReference type="InterPro" id="IPR018247">
    <property type="entry name" value="EF_Hand_1_Ca_BS"/>
</dbReference>
<proteinExistence type="predicted"/>
<keyword evidence="5" id="KW-1185">Reference proteome</keyword>
<dbReference type="PANTHER" id="PTHR23048:SF0">
    <property type="entry name" value="CALMODULIN LIKE 3"/>
    <property type="match status" value="1"/>
</dbReference>
<dbReference type="InterPro" id="IPR002048">
    <property type="entry name" value="EF_hand_dom"/>
</dbReference>
<dbReference type="FunFam" id="1.10.238.10:FF:000003">
    <property type="entry name" value="Calmodulin A"/>
    <property type="match status" value="1"/>
</dbReference>
<dbReference type="InterPro" id="IPR011992">
    <property type="entry name" value="EF-hand-dom_pair"/>
</dbReference>
<dbReference type="EMBL" id="JAOPGA020001361">
    <property type="protein sequence ID" value="KAL0487658.1"/>
    <property type="molecule type" value="Genomic_DNA"/>
</dbReference>
<dbReference type="Gene3D" id="1.10.238.10">
    <property type="entry name" value="EF-hand"/>
    <property type="match status" value="1"/>
</dbReference>
<evidence type="ECO:0000259" key="3">
    <source>
        <dbReference type="PROSITE" id="PS50222"/>
    </source>
</evidence>
<dbReference type="Proteomes" id="UP001431209">
    <property type="component" value="Unassembled WGS sequence"/>
</dbReference>
<organism evidence="4 5">
    <name type="scientific">Acrasis kona</name>
    <dbReference type="NCBI Taxonomy" id="1008807"/>
    <lineage>
        <taxon>Eukaryota</taxon>
        <taxon>Discoba</taxon>
        <taxon>Heterolobosea</taxon>
        <taxon>Tetramitia</taxon>
        <taxon>Eutetramitia</taxon>
        <taxon>Acrasidae</taxon>
        <taxon>Acrasis</taxon>
    </lineage>
</organism>
<dbReference type="PANTHER" id="PTHR23048">
    <property type="entry name" value="MYOSIN LIGHT CHAIN 1, 3"/>
    <property type="match status" value="1"/>
</dbReference>
<evidence type="ECO:0000313" key="4">
    <source>
        <dbReference type="EMBL" id="KAL0487658.1"/>
    </source>
</evidence>